<protein>
    <submittedName>
        <fullName evidence="3">Tetratricopeptide repeat protein</fullName>
    </submittedName>
</protein>
<proteinExistence type="predicted"/>
<evidence type="ECO:0000256" key="1">
    <source>
        <dbReference type="PROSITE-ProRule" id="PRU00339"/>
    </source>
</evidence>
<dbReference type="Pfam" id="PF12770">
    <property type="entry name" value="CHAT"/>
    <property type="match status" value="1"/>
</dbReference>
<reference evidence="3 4" key="1">
    <citation type="journal article" date="2019" name="Int. J. Syst. Evol. Microbiol.">
        <title>The Global Catalogue of Microorganisms (GCM) 10K type strain sequencing project: providing services to taxonomists for standard genome sequencing and annotation.</title>
        <authorList>
            <consortium name="The Broad Institute Genomics Platform"/>
            <consortium name="The Broad Institute Genome Sequencing Center for Infectious Disease"/>
            <person name="Wu L."/>
            <person name="Ma J."/>
        </authorList>
    </citation>
    <scope>NUCLEOTIDE SEQUENCE [LARGE SCALE GENOMIC DNA]</scope>
    <source>
        <strain evidence="3 4">JCM 15421</strain>
    </source>
</reference>
<dbReference type="PROSITE" id="PS50005">
    <property type="entry name" value="TPR"/>
    <property type="match status" value="1"/>
</dbReference>
<dbReference type="Pfam" id="PF13424">
    <property type="entry name" value="TPR_12"/>
    <property type="match status" value="1"/>
</dbReference>
<dbReference type="RefSeq" id="WP_379988184.1">
    <property type="nucleotide sequence ID" value="NZ_JBHSMO010000001.1"/>
</dbReference>
<dbReference type="SMART" id="SM00028">
    <property type="entry name" value="TPR"/>
    <property type="match status" value="4"/>
</dbReference>
<accession>A0ABN1IX94</accession>
<dbReference type="Gene3D" id="1.25.40.10">
    <property type="entry name" value="Tetratricopeptide repeat domain"/>
    <property type="match status" value="2"/>
</dbReference>
<evidence type="ECO:0000259" key="2">
    <source>
        <dbReference type="Pfam" id="PF12770"/>
    </source>
</evidence>
<dbReference type="Proteomes" id="UP001501523">
    <property type="component" value="Unassembled WGS sequence"/>
</dbReference>
<dbReference type="InterPro" id="IPR019734">
    <property type="entry name" value="TPR_rpt"/>
</dbReference>
<dbReference type="InterPro" id="IPR024983">
    <property type="entry name" value="CHAT_dom"/>
</dbReference>
<feature type="domain" description="CHAT" evidence="2">
    <location>
        <begin position="689"/>
        <end position="1001"/>
    </location>
</feature>
<sequence>MAALVLTAAALPCAAAALPARYVDLIRHENYVAAEALADAEIARAEIDVKHKQELLCAALEQRVRVDFFDNHQLVTTRLKTVERALQCRERLGDNVENAARIAWLKARLTSLTLRNRDPKRAAALLAETAPQIRQYRERLGATDYAMAALDLSYAADASNLAEAYAWAQAGADAVNRADALSRMIRVRLLDAACFRLGRLGRFAEAEAAGKAGIEAASQTTGEHSLLHSHMLFDLGQVQYFAHHFADAQATLDREIADDRQLGPPARLDLAVALGVWGNLQRRIGNYDRGRTALIETIAVERSDTTRTLDVASALNNLGTLEAESGHCEAAITPMREALELERQRRGADNPYLVPIIANLGRCEIDTGQIANARADISQALSIAVKTLGESNPEIASIYQDMGEVELAEHNYAAATQRLQHALSLLPADPDTLSDTRIPIERNLARSLHGEHADEAAFEHAVAAETARQRLLQRFAGALDESGGLNLRETQPGGMDQVLALAAAQRNPTWIERAWRLQIGARSLITHLVAARLKAARGSTDPQMQALWEQWKIANAAYAAVLLNVEGGKAKEANLAAPRNALESSERALAGRINGLGGTPTPDLAALRANLPAHSALVGFALSRDDPWAGDRTGVQHDRRQRYYAFRLDASTQPALIDLGDAHELGAAIRGWTASLRDPARAIADVDALGKDVAQRVWQPLDLPGDLRHVFLVPEGELHRVAWLALPLRDGPLVEEGPVPELLDSERDLLAAPGDAPTPRVLLVGAVPPDPSIAAGACGDALHALPGARRELDALRELWNETGAGKAAWLVGGDANKAAVRAAMPQSTTIHFATHAFSDDSDCMHHLLASRSVRLVNSAAPANAPALSGLLLASNAHAAPADRDGVLTASEIAAMRLDGVHAVTLAACDTGTGPVRTDEGVFGLARAFRLAGARNVVMSLWNVDDAATADLMQRMYRARWIEHASATDALATAARATLAARRAGGQSLHPYYWAAFVAAGDWR</sequence>
<keyword evidence="4" id="KW-1185">Reference proteome</keyword>
<dbReference type="SUPFAM" id="SSF48452">
    <property type="entry name" value="TPR-like"/>
    <property type="match status" value="1"/>
</dbReference>
<evidence type="ECO:0000313" key="4">
    <source>
        <dbReference type="Proteomes" id="UP001501523"/>
    </source>
</evidence>
<gene>
    <name evidence="3" type="ORF">GCM10009105_35090</name>
</gene>
<evidence type="ECO:0000313" key="3">
    <source>
        <dbReference type="EMBL" id="GAA0723244.1"/>
    </source>
</evidence>
<keyword evidence="1" id="KW-0802">TPR repeat</keyword>
<organism evidence="3 4">
    <name type="scientific">Dokdonella soli</name>
    <dbReference type="NCBI Taxonomy" id="529810"/>
    <lineage>
        <taxon>Bacteria</taxon>
        <taxon>Pseudomonadati</taxon>
        <taxon>Pseudomonadota</taxon>
        <taxon>Gammaproteobacteria</taxon>
        <taxon>Lysobacterales</taxon>
        <taxon>Rhodanobacteraceae</taxon>
        <taxon>Dokdonella</taxon>
    </lineage>
</organism>
<dbReference type="InterPro" id="IPR011990">
    <property type="entry name" value="TPR-like_helical_dom_sf"/>
</dbReference>
<feature type="repeat" description="TPR" evidence="1">
    <location>
        <begin position="396"/>
        <end position="429"/>
    </location>
</feature>
<comment type="caution">
    <text evidence="3">The sequence shown here is derived from an EMBL/GenBank/DDBJ whole genome shotgun (WGS) entry which is preliminary data.</text>
</comment>
<dbReference type="PANTHER" id="PTHR10098:SF108">
    <property type="entry name" value="TETRATRICOPEPTIDE REPEAT PROTEIN 28"/>
    <property type="match status" value="1"/>
</dbReference>
<dbReference type="EMBL" id="BAAAEU010000025">
    <property type="protein sequence ID" value="GAA0723244.1"/>
    <property type="molecule type" value="Genomic_DNA"/>
</dbReference>
<dbReference type="PANTHER" id="PTHR10098">
    <property type="entry name" value="RAPSYN-RELATED"/>
    <property type="match status" value="1"/>
</dbReference>
<name>A0ABN1IX94_9GAMM</name>